<keyword evidence="1" id="KW-0812">Transmembrane</keyword>
<organism evidence="3 4">
    <name type="scientific">Bombus vosnesenskii</name>
    <dbReference type="NCBI Taxonomy" id="207650"/>
    <lineage>
        <taxon>Eukaryota</taxon>
        <taxon>Metazoa</taxon>
        <taxon>Ecdysozoa</taxon>
        <taxon>Arthropoda</taxon>
        <taxon>Hexapoda</taxon>
        <taxon>Insecta</taxon>
        <taxon>Pterygota</taxon>
        <taxon>Neoptera</taxon>
        <taxon>Endopterygota</taxon>
        <taxon>Hymenoptera</taxon>
        <taxon>Apocrita</taxon>
        <taxon>Aculeata</taxon>
        <taxon>Apoidea</taxon>
        <taxon>Anthophila</taxon>
        <taxon>Apidae</taxon>
        <taxon>Bombus</taxon>
        <taxon>Pyrobombus</taxon>
    </lineage>
</organism>
<evidence type="ECO:0000313" key="4">
    <source>
        <dbReference type="RefSeq" id="XP_033351824.1"/>
    </source>
</evidence>
<dbReference type="Proteomes" id="UP000504631">
    <property type="component" value="Unplaced"/>
</dbReference>
<evidence type="ECO:0000256" key="2">
    <source>
        <dbReference type="SAM" id="SignalP"/>
    </source>
</evidence>
<protein>
    <submittedName>
        <fullName evidence="4">Uncharacterized protein LOC117234571</fullName>
    </submittedName>
</protein>
<evidence type="ECO:0000256" key="1">
    <source>
        <dbReference type="SAM" id="Phobius"/>
    </source>
</evidence>
<feature type="transmembrane region" description="Helical" evidence="1">
    <location>
        <begin position="83"/>
        <end position="105"/>
    </location>
</feature>
<keyword evidence="3" id="KW-1185">Reference proteome</keyword>
<keyword evidence="1" id="KW-1133">Transmembrane helix</keyword>
<name>A0A6J3KIT6_9HYME</name>
<dbReference type="AlphaFoldDB" id="A0A6J3KIT6"/>
<dbReference type="GeneID" id="117234571"/>
<feature type="transmembrane region" description="Helical" evidence="1">
    <location>
        <begin position="111"/>
        <end position="130"/>
    </location>
</feature>
<gene>
    <name evidence="4" type="primary">LOC117234571</name>
</gene>
<feature type="chain" id="PRO_5026897292" evidence="2">
    <location>
        <begin position="24"/>
        <end position="173"/>
    </location>
</feature>
<keyword evidence="2" id="KW-0732">Signal</keyword>
<sequence>MNRVDAIFSCLCIVILFQTLARAEDVAKELNDTLRLDVSQGIALHIANGEANVTLSLSSLFGRNDVEQRDTGRFKLKKGILKRIGMTMMMAPLIWQLATLPATLASLKINLLRSIFIGKIALAIMLYNALRNSQKSEVVLIHKPEYHDHYYHTYHELEDDDKGWWGRRMKRHL</sequence>
<reference evidence="4" key="1">
    <citation type="submission" date="2025-08" db="UniProtKB">
        <authorList>
            <consortium name="RefSeq"/>
        </authorList>
    </citation>
    <scope>IDENTIFICATION</scope>
    <source>
        <tissue evidence="4">Muscle</tissue>
    </source>
</reference>
<accession>A0A6J3KIT6</accession>
<proteinExistence type="predicted"/>
<dbReference type="KEGG" id="bvk:117234571"/>
<feature type="signal peptide" evidence="2">
    <location>
        <begin position="1"/>
        <end position="23"/>
    </location>
</feature>
<keyword evidence="1" id="KW-0472">Membrane</keyword>
<dbReference type="RefSeq" id="XP_033351824.1">
    <property type="nucleotide sequence ID" value="XM_033495933.1"/>
</dbReference>
<evidence type="ECO:0000313" key="3">
    <source>
        <dbReference type="Proteomes" id="UP000504631"/>
    </source>
</evidence>